<name>A0A557XLL5_9MYCO</name>
<evidence type="ECO:0000256" key="1">
    <source>
        <dbReference type="ARBA" id="ARBA00023125"/>
    </source>
</evidence>
<dbReference type="EMBL" id="VMQU01000077">
    <property type="protein sequence ID" value="TVS86719.1"/>
    <property type="molecule type" value="Genomic_DNA"/>
</dbReference>
<dbReference type="InterPro" id="IPR036625">
    <property type="entry name" value="E3-bd_dom_sf"/>
</dbReference>
<comment type="caution">
    <text evidence="3">The sequence shown here is derived from an EMBL/GenBank/DDBJ whole genome shotgun (WGS) entry which is preliminary data.</text>
</comment>
<dbReference type="OrthoDB" id="9776021at2"/>
<dbReference type="AlphaFoldDB" id="A0A557XLL5"/>
<dbReference type="Pfam" id="PF23359">
    <property type="entry name" value="Lsr2_DNA-bd"/>
    <property type="match status" value="1"/>
</dbReference>
<dbReference type="InterPro" id="IPR000595">
    <property type="entry name" value="cNMP-bd_dom"/>
</dbReference>
<dbReference type="Pfam" id="PF02732">
    <property type="entry name" value="ERCC4"/>
    <property type="match status" value="1"/>
</dbReference>
<gene>
    <name evidence="3" type="ORF">FPZ47_17430</name>
</gene>
<evidence type="ECO:0000313" key="4">
    <source>
        <dbReference type="Proteomes" id="UP000320513"/>
    </source>
</evidence>
<proteinExistence type="predicted"/>
<dbReference type="Proteomes" id="UP000320513">
    <property type="component" value="Unassembled WGS sequence"/>
</dbReference>
<dbReference type="SMART" id="SM00891">
    <property type="entry name" value="ERCC4"/>
    <property type="match status" value="1"/>
</dbReference>
<dbReference type="Gene3D" id="4.10.320.10">
    <property type="entry name" value="E3-binding domain"/>
    <property type="match status" value="1"/>
</dbReference>
<dbReference type="InterPro" id="IPR011335">
    <property type="entry name" value="Restrct_endonuc-II-like"/>
</dbReference>
<organism evidence="3 4">
    <name type="scientific">Mycobacterium helveticum</name>
    <dbReference type="NCBI Taxonomy" id="2592811"/>
    <lineage>
        <taxon>Bacteria</taxon>
        <taxon>Bacillati</taxon>
        <taxon>Actinomycetota</taxon>
        <taxon>Actinomycetes</taxon>
        <taxon>Mycobacteriales</taxon>
        <taxon>Mycobacteriaceae</taxon>
        <taxon>Mycobacterium</taxon>
    </lineage>
</organism>
<dbReference type="InterPro" id="IPR006166">
    <property type="entry name" value="ERCC4_domain"/>
</dbReference>
<dbReference type="RefSeq" id="WP_144953184.1">
    <property type="nucleotide sequence ID" value="NZ_VMQU01000077.1"/>
</dbReference>
<keyword evidence="1" id="KW-0238">DNA-binding</keyword>
<dbReference type="PROSITE" id="PS50042">
    <property type="entry name" value="CNMP_BINDING_3"/>
    <property type="match status" value="1"/>
</dbReference>
<dbReference type="GO" id="GO:0004518">
    <property type="term" value="F:nuclease activity"/>
    <property type="evidence" value="ECO:0007669"/>
    <property type="project" value="InterPro"/>
</dbReference>
<dbReference type="InterPro" id="IPR055370">
    <property type="entry name" value="Lsr2_DNA-bd"/>
</dbReference>
<reference evidence="3 4" key="1">
    <citation type="submission" date="2019-07" db="EMBL/GenBank/DDBJ databases">
        <title>New Mycobacterium species.</title>
        <authorList>
            <person name="Tortoli E."/>
            <person name="Ghielmetti G."/>
            <person name="Friedel U."/>
            <person name="Trovato A."/>
        </authorList>
    </citation>
    <scope>NUCLEOTIDE SEQUENCE [LARGE SCALE GENOMIC DNA]</scope>
    <source>
        <strain evidence="3 4">16-83</strain>
    </source>
</reference>
<dbReference type="GO" id="GO:0016746">
    <property type="term" value="F:acyltransferase activity"/>
    <property type="evidence" value="ECO:0007669"/>
    <property type="project" value="InterPro"/>
</dbReference>
<keyword evidence="4" id="KW-1185">Reference proteome</keyword>
<feature type="domain" description="Cyclic nucleotide-binding" evidence="2">
    <location>
        <begin position="131"/>
        <end position="217"/>
    </location>
</feature>
<accession>A0A557XLL5</accession>
<dbReference type="GO" id="GO:0003677">
    <property type="term" value="F:DNA binding"/>
    <property type="evidence" value="ECO:0007669"/>
    <property type="project" value="UniProtKB-KW"/>
</dbReference>
<dbReference type="Gene3D" id="3.40.50.10130">
    <property type="match status" value="1"/>
</dbReference>
<dbReference type="SUPFAM" id="SSF52980">
    <property type="entry name" value="Restriction endonuclease-like"/>
    <property type="match status" value="1"/>
</dbReference>
<evidence type="ECO:0000313" key="3">
    <source>
        <dbReference type="EMBL" id="TVS86719.1"/>
    </source>
</evidence>
<evidence type="ECO:0000259" key="2">
    <source>
        <dbReference type="PROSITE" id="PS50042"/>
    </source>
</evidence>
<sequence length="329" mass="37071">MAELLIAVNPDADSRLPFLLRVPQPGTDLLFRTSGTWPRVKALYCHPVDLEEWPADVVIVERVPLRSCHRRGAAIDLVLDRARENRSQLVFTQARGHDAVFWQSARTRKQARPNVRTPTARAHGIEDLQIIVDAHERYAYRFPAQQVTTVKRALPCGDYGIIIDGQLVAAVERKSLADLVASLTGGKLRYQVADLAALPRAAVVVEDRYSQLFKLDRVRPAVVADGLAELQVRWPSVPVLFCETRQLAEEWAYRFLAAAHDWALTEHAALQRISPNRVDLTELDRAPAGPKPSTAEVRAWARTVDLQVPDRGRLRPEIWQAWHDANHPD</sequence>
<protein>
    <recommendedName>
        <fullName evidence="2">Cyclic nucleotide-binding domain-containing protein</fullName>
    </recommendedName>
</protein>
<dbReference type="GO" id="GO:0006259">
    <property type="term" value="P:DNA metabolic process"/>
    <property type="evidence" value="ECO:0007669"/>
    <property type="project" value="UniProtKB-ARBA"/>
</dbReference>